<dbReference type="Pfam" id="PF00112">
    <property type="entry name" value="Peptidase_C1"/>
    <property type="match status" value="1"/>
</dbReference>
<feature type="domain" description="Peptidase C1A papain C-terminal" evidence="2">
    <location>
        <begin position="3"/>
        <end position="164"/>
    </location>
</feature>
<protein>
    <submittedName>
        <fullName evidence="3">Cathepsin B</fullName>
    </submittedName>
</protein>
<feature type="compositionally biased region" description="Basic and acidic residues" evidence="1">
    <location>
        <begin position="90"/>
        <end position="101"/>
    </location>
</feature>
<dbReference type="EMBL" id="OW240922">
    <property type="protein sequence ID" value="CAH2323019.1"/>
    <property type="molecule type" value="Genomic_DNA"/>
</dbReference>
<organism evidence="3 4">
    <name type="scientific">Pelobates cultripes</name>
    <name type="common">Western spadefoot toad</name>
    <dbReference type="NCBI Taxonomy" id="61616"/>
    <lineage>
        <taxon>Eukaryota</taxon>
        <taxon>Metazoa</taxon>
        <taxon>Chordata</taxon>
        <taxon>Craniata</taxon>
        <taxon>Vertebrata</taxon>
        <taxon>Euteleostomi</taxon>
        <taxon>Amphibia</taxon>
        <taxon>Batrachia</taxon>
        <taxon>Anura</taxon>
        <taxon>Pelobatoidea</taxon>
        <taxon>Pelobatidae</taxon>
        <taxon>Pelobates</taxon>
    </lineage>
</organism>
<proteinExistence type="predicted"/>
<evidence type="ECO:0000313" key="4">
    <source>
        <dbReference type="Proteomes" id="UP001295444"/>
    </source>
</evidence>
<dbReference type="SMART" id="SM00645">
    <property type="entry name" value="Pept_C1"/>
    <property type="match status" value="1"/>
</dbReference>
<dbReference type="Gene3D" id="3.90.70.10">
    <property type="entry name" value="Cysteine proteinases"/>
    <property type="match status" value="2"/>
</dbReference>
<dbReference type="GO" id="GO:0006508">
    <property type="term" value="P:proteolysis"/>
    <property type="evidence" value="ECO:0007669"/>
    <property type="project" value="InterPro"/>
</dbReference>
<reference evidence="3" key="1">
    <citation type="submission" date="2022-03" db="EMBL/GenBank/DDBJ databases">
        <authorList>
            <person name="Alioto T."/>
            <person name="Alioto T."/>
            <person name="Gomez Garrido J."/>
        </authorList>
    </citation>
    <scope>NUCLEOTIDE SEQUENCE</scope>
</reference>
<sequence length="164" mass="18386">MDLPENFDSQEAWPNCPTIREIRDQGSCGSRWTFGAMEAISDRTCVHSNGKVNVEVSAEDLLSCCGSKPYSILPCEHRVNGFRPACKGEEGDTPKCVKESESGNTPDYSTDKHFGGNSYHVPKDQQEIMADIYKNRPVEADFVVYSDFPTMWQDKYLEAMLLGC</sequence>
<dbReference type="Proteomes" id="UP001295444">
    <property type="component" value="Chromosome 11"/>
</dbReference>
<gene>
    <name evidence="3" type="ORF">PECUL_23A005234</name>
</gene>
<keyword evidence="4" id="KW-1185">Reference proteome</keyword>
<dbReference type="InterPro" id="IPR000668">
    <property type="entry name" value="Peptidase_C1A_C"/>
</dbReference>
<dbReference type="AlphaFoldDB" id="A0AAD1WUY3"/>
<dbReference type="InterPro" id="IPR038765">
    <property type="entry name" value="Papain-like_cys_pep_sf"/>
</dbReference>
<accession>A0AAD1WUY3</accession>
<name>A0AAD1WUY3_PELCU</name>
<dbReference type="SUPFAM" id="SSF54001">
    <property type="entry name" value="Cysteine proteinases"/>
    <property type="match status" value="1"/>
</dbReference>
<evidence type="ECO:0000256" key="1">
    <source>
        <dbReference type="SAM" id="MobiDB-lite"/>
    </source>
</evidence>
<evidence type="ECO:0000313" key="3">
    <source>
        <dbReference type="EMBL" id="CAH2323019.1"/>
    </source>
</evidence>
<dbReference type="GO" id="GO:0008234">
    <property type="term" value="F:cysteine-type peptidase activity"/>
    <property type="evidence" value="ECO:0007669"/>
    <property type="project" value="InterPro"/>
</dbReference>
<feature type="region of interest" description="Disordered" evidence="1">
    <location>
        <begin position="90"/>
        <end position="116"/>
    </location>
</feature>
<evidence type="ECO:0000259" key="2">
    <source>
        <dbReference type="SMART" id="SM00645"/>
    </source>
</evidence>